<accession>A0A8J8TQN5</accession>
<dbReference type="OrthoDB" id="10608at2157"/>
<dbReference type="Pfam" id="PF00226">
    <property type="entry name" value="DnaJ"/>
    <property type="match status" value="1"/>
</dbReference>
<dbReference type="Proteomes" id="UP000766904">
    <property type="component" value="Unassembled WGS sequence"/>
</dbReference>
<dbReference type="CDD" id="cd06257">
    <property type="entry name" value="DnaJ"/>
    <property type="match status" value="1"/>
</dbReference>
<dbReference type="PROSITE" id="PS50076">
    <property type="entry name" value="DNAJ_2"/>
    <property type="match status" value="1"/>
</dbReference>
<reference evidence="2" key="1">
    <citation type="submission" date="2017-11" db="EMBL/GenBank/DDBJ databases">
        <authorList>
            <person name="Kajale S.C."/>
            <person name="Sharma A."/>
        </authorList>
    </citation>
    <scope>NUCLEOTIDE SEQUENCE</scope>
    <source>
        <strain evidence="2">LS1_42</strain>
    </source>
</reference>
<dbReference type="Gene3D" id="1.10.287.110">
    <property type="entry name" value="DnaJ domain"/>
    <property type="match status" value="1"/>
</dbReference>
<gene>
    <name evidence="2" type="ORF">CV102_09170</name>
</gene>
<dbReference type="RefSeq" id="WP_148857636.1">
    <property type="nucleotide sequence ID" value="NZ_PHNJ01000004.1"/>
</dbReference>
<evidence type="ECO:0000259" key="1">
    <source>
        <dbReference type="PROSITE" id="PS50076"/>
    </source>
</evidence>
<keyword evidence="3" id="KW-1185">Reference proteome</keyword>
<feature type="domain" description="J" evidence="1">
    <location>
        <begin position="163"/>
        <end position="217"/>
    </location>
</feature>
<sequence length="217" mass="23787">MSVAGERRACCDGCGRRTALERLTTVTMPNGERVACCPACEPHARNAARTSDTPDSRRGTCDGCAGTFRRRDLEELVLDDGTVVTCCPSCTDEVPGEADGDETESADEPDGALNRCSQCAEWVAEELFLATTIDDRTERLCSSCKAEAEDRGILERVAMQRERAREILGVEPGADADEVRTAFHEQVKRAHPDRKSGSKSAFKLVTDAYDRLREDDH</sequence>
<protein>
    <submittedName>
        <fullName evidence="2">Molecular chaperone DnaJ</fullName>
    </submittedName>
</protein>
<name>A0A8J8TQN5_9EURY</name>
<proteinExistence type="predicted"/>
<dbReference type="AlphaFoldDB" id="A0A8J8TQN5"/>
<dbReference type="SMART" id="SM00271">
    <property type="entry name" value="DnaJ"/>
    <property type="match status" value="1"/>
</dbReference>
<dbReference type="InterPro" id="IPR036869">
    <property type="entry name" value="J_dom_sf"/>
</dbReference>
<comment type="caution">
    <text evidence="2">The sequence shown here is derived from an EMBL/GenBank/DDBJ whole genome shotgun (WGS) entry which is preliminary data.</text>
</comment>
<dbReference type="SUPFAM" id="SSF46565">
    <property type="entry name" value="Chaperone J-domain"/>
    <property type="match status" value="1"/>
</dbReference>
<dbReference type="EMBL" id="PHNJ01000004">
    <property type="protein sequence ID" value="TYL38678.1"/>
    <property type="molecule type" value="Genomic_DNA"/>
</dbReference>
<evidence type="ECO:0000313" key="2">
    <source>
        <dbReference type="EMBL" id="TYL38678.1"/>
    </source>
</evidence>
<organism evidence="2 3">
    <name type="scientific">Natronococcus pandeyae</name>
    <dbReference type="NCBI Taxonomy" id="2055836"/>
    <lineage>
        <taxon>Archaea</taxon>
        <taxon>Methanobacteriati</taxon>
        <taxon>Methanobacteriota</taxon>
        <taxon>Stenosarchaea group</taxon>
        <taxon>Halobacteria</taxon>
        <taxon>Halobacteriales</taxon>
        <taxon>Natrialbaceae</taxon>
        <taxon>Natronococcus</taxon>
    </lineage>
</organism>
<evidence type="ECO:0000313" key="3">
    <source>
        <dbReference type="Proteomes" id="UP000766904"/>
    </source>
</evidence>
<dbReference type="InterPro" id="IPR001623">
    <property type="entry name" value="DnaJ_domain"/>
</dbReference>